<dbReference type="EMBL" id="BQNB010011528">
    <property type="protein sequence ID" value="GJS91725.1"/>
    <property type="molecule type" value="Genomic_DNA"/>
</dbReference>
<dbReference type="GO" id="GO:0003964">
    <property type="term" value="F:RNA-directed DNA polymerase activity"/>
    <property type="evidence" value="ECO:0007669"/>
    <property type="project" value="UniProtKB-KW"/>
</dbReference>
<evidence type="ECO:0000256" key="4">
    <source>
        <dbReference type="ARBA" id="ARBA00022759"/>
    </source>
</evidence>
<comment type="caution">
    <text evidence="9">The sequence shown here is derived from an EMBL/GenBank/DDBJ whole genome shotgun (WGS) entry which is preliminary data.</text>
</comment>
<organism evidence="9 10">
    <name type="scientific">Tanacetum coccineum</name>
    <dbReference type="NCBI Taxonomy" id="301880"/>
    <lineage>
        <taxon>Eukaryota</taxon>
        <taxon>Viridiplantae</taxon>
        <taxon>Streptophyta</taxon>
        <taxon>Embryophyta</taxon>
        <taxon>Tracheophyta</taxon>
        <taxon>Spermatophyta</taxon>
        <taxon>Magnoliopsida</taxon>
        <taxon>eudicotyledons</taxon>
        <taxon>Gunneridae</taxon>
        <taxon>Pentapetalae</taxon>
        <taxon>asterids</taxon>
        <taxon>campanulids</taxon>
        <taxon>Asterales</taxon>
        <taxon>Asteraceae</taxon>
        <taxon>Asteroideae</taxon>
        <taxon>Anthemideae</taxon>
        <taxon>Anthemidinae</taxon>
        <taxon>Tanacetum</taxon>
    </lineage>
</organism>
<name>A0ABQ4ZND0_9ASTR</name>
<keyword evidence="10" id="KW-1185">Reference proteome</keyword>
<feature type="compositionally biased region" description="Low complexity" evidence="7">
    <location>
        <begin position="151"/>
        <end position="160"/>
    </location>
</feature>
<evidence type="ECO:0000313" key="10">
    <source>
        <dbReference type="Proteomes" id="UP001151760"/>
    </source>
</evidence>
<evidence type="ECO:0000256" key="2">
    <source>
        <dbReference type="ARBA" id="ARBA00022695"/>
    </source>
</evidence>
<dbReference type="SUPFAM" id="SSF56672">
    <property type="entry name" value="DNA/RNA polymerases"/>
    <property type="match status" value="1"/>
</dbReference>
<feature type="region of interest" description="Disordered" evidence="7">
    <location>
        <begin position="125"/>
        <end position="178"/>
    </location>
</feature>
<keyword evidence="4" id="KW-0255">Endonuclease</keyword>
<accession>A0ABQ4ZND0</accession>
<dbReference type="InterPro" id="IPR041373">
    <property type="entry name" value="RT_RNaseH"/>
</dbReference>
<gene>
    <name evidence="9" type="ORF">Tco_0774361</name>
</gene>
<evidence type="ECO:0000313" key="9">
    <source>
        <dbReference type="EMBL" id="GJS91725.1"/>
    </source>
</evidence>
<dbReference type="PANTHER" id="PTHR34072">
    <property type="entry name" value="ENZYMATIC POLYPROTEIN-RELATED"/>
    <property type="match status" value="1"/>
</dbReference>
<reference evidence="9" key="2">
    <citation type="submission" date="2022-01" db="EMBL/GenBank/DDBJ databases">
        <authorList>
            <person name="Yamashiro T."/>
            <person name="Shiraishi A."/>
            <person name="Satake H."/>
            <person name="Nakayama K."/>
        </authorList>
    </citation>
    <scope>NUCLEOTIDE SEQUENCE</scope>
</reference>
<evidence type="ECO:0000256" key="6">
    <source>
        <dbReference type="ARBA" id="ARBA00022918"/>
    </source>
</evidence>
<evidence type="ECO:0000259" key="8">
    <source>
        <dbReference type="Pfam" id="PF17917"/>
    </source>
</evidence>
<sequence length="486" mass="54820">MSREQKFEETFYEAWDRFNDLLRGCPHHGFSELHQLDTFYNALNSNDQDSLNSAAGGNFLDKMPRECLKIIESKSKVRQSRNKAVVAKMSTSSSTQAVSSDVAELKDMVRALISIAAAANFNQANSGYRPPMVSNQIRPPGFPPVQNPHANSQNNSSEEQPSIKTEEDNFNQGPDFIDSGSSTIVKSTIAHQDLLLRHTFIASIDVYGGRDYPSVLARRPHFQPDQTSKYNTDYRPYDGKQNRTSIEMAVMKADSFLALEDDPNFPEDDPTYSDLSNCRAYDSLLEKETPFFFFEECIDSFNTLKRKLTEAPILIAPDWDLPFELINSYISVIVQKSIVYTDHSAIKYLFAKKDAKARLMRWILLLQEFDIDVRDKKGAENLAADHLSRLENPHQDKFENKEINEAFPLETLGSIALKDDSTPWFADFANYHAGKFVIRRCVSGQEALDILKACHSGPTGGHYGANYTAKHNLVHDPIGPPRQGCP</sequence>
<dbReference type="Proteomes" id="UP001151760">
    <property type="component" value="Unassembled WGS sequence"/>
</dbReference>
<dbReference type="InterPro" id="IPR043502">
    <property type="entry name" value="DNA/RNA_pol_sf"/>
</dbReference>
<evidence type="ECO:0000256" key="3">
    <source>
        <dbReference type="ARBA" id="ARBA00022722"/>
    </source>
</evidence>
<keyword evidence="3" id="KW-0540">Nuclease</keyword>
<keyword evidence="5" id="KW-0378">Hydrolase</keyword>
<evidence type="ECO:0000256" key="1">
    <source>
        <dbReference type="ARBA" id="ARBA00022679"/>
    </source>
</evidence>
<dbReference type="PANTHER" id="PTHR34072:SF44">
    <property type="entry name" value="RNA-DIRECTED DNA POLYMERASE"/>
    <property type="match status" value="1"/>
</dbReference>
<evidence type="ECO:0000256" key="5">
    <source>
        <dbReference type="ARBA" id="ARBA00022801"/>
    </source>
</evidence>
<keyword evidence="2" id="KW-0548">Nucleotidyltransferase</keyword>
<reference evidence="9" key="1">
    <citation type="journal article" date="2022" name="Int. J. Mol. Sci.">
        <title>Draft Genome of Tanacetum Coccineum: Genomic Comparison of Closely Related Tanacetum-Family Plants.</title>
        <authorList>
            <person name="Yamashiro T."/>
            <person name="Shiraishi A."/>
            <person name="Nakayama K."/>
            <person name="Satake H."/>
        </authorList>
    </citation>
    <scope>NUCLEOTIDE SEQUENCE</scope>
</reference>
<protein>
    <submittedName>
        <fullName evidence="9">Reverse transcriptase domain-containing protein</fullName>
    </submittedName>
</protein>
<evidence type="ECO:0000256" key="7">
    <source>
        <dbReference type="SAM" id="MobiDB-lite"/>
    </source>
</evidence>
<dbReference type="Pfam" id="PF17917">
    <property type="entry name" value="RT_RNaseH"/>
    <property type="match status" value="1"/>
</dbReference>
<keyword evidence="6 9" id="KW-0695">RNA-directed DNA polymerase</keyword>
<keyword evidence="1" id="KW-0808">Transferase</keyword>
<feature type="domain" description="Reverse transcriptase RNase H-like" evidence="8">
    <location>
        <begin position="335"/>
        <end position="369"/>
    </location>
</feature>
<proteinExistence type="predicted"/>